<name>A0AAE9SL71_9VIBR</name>
<proteinExistence type="predicted"/>
<dbReference type="Proteomes" id="UP001058687">
    <property type="component" value="Chromosome 1"/>
</dbReference>
<organism evidence="1 2">
    <name type="scientific">Vibrio campbellii</name>
    <dbReference type="NCBI Taxonomy" id="680"/>
    <lineage>
        <taxon>Bacteria</taxon>
        <taxon>Pseudomonadati</taxon>
        <taxon>Pseudomonadota</taxon>
        <taxon>Gammaproteobacteria</taxon>
        <taxon>Vibrionales</taxon>
        <taxon>Vibrionaceae</taxon>
        <taxon>Vibrio</taxon>
    </lineage>
</organism>
<protein>
    <submittedName>
        <fullName evidence="1">Uncharacterized protein</fullName>
    </submittedName>
</protein>
<gene>
    <name evidence="1" type="ORF">HB761_00130</name>
</gene>
<evidence type="ECO:0000313" key="2">
    <source>
        <dbReference type="Proteomes" id="UP001058687"/>
    </source>
</evidence>
<dbReference type="EMBL" id="CP050467">
    <property type="protein sequence ID" value="UTZ25283.1"/>
    <property type="molecule type" value="Genomic_DNA"/>
</dbReference>
<evidence type="ECO:0000313" key="1">
    <source>
        <dbReference type="EMBL" id="UTZ25283.1"/>
    </source>
</evidence>
<accession>A0AAE9SL71</accession>
<dbReference type="AlphaFoldDB" id="A0AAE9SL71"/>
<reference evidence="1" key="1">
    <citation type="submission" date="2020-03" db="EMBL/GenBank/DDBJ databases">
        <title>Five strains of Vibrio campbellii isolated from Mariana Trench.</title>
        <authorList>
            <person name="Liang J."/>
            <person name="Zhang X.-H."/>
        </authorList>
    </citation>
    <scope>NUCLEOTIDE SEQUENCE</scope>
    <source>
        <strain evidence="1">LJC014</strain>
    </source>
</reference>
<sequence>MSKFSSLIEVNPHNPSIRSIDFGNLRLTHFGNQNAYRIRISFCDIGVHYSQETYVLPSQLEHVVEIDQHGEVWVVLRDVDNRQIFLSVACQHAYASICELFSMPVSDAVIRAFEIDEQLAVKCDAVTESSSEA</sequence>
<dbReference type="RefSeq" id="WP_255935990.1">
    <property type="nucleotide sequence ID" value="NZ_CP050467.1"/>
</dbReference>